<organism evidence="2 3">
    <name type="scientific">Elaeophora elaphi</name>
    <dbReference type="NCBI Taxonomy" id="1147741"/>
    <lineage>
        <taxon>Eukaryota</taxon>
        <taxon>Metazoa</taxon>
        <taxon>Ecdysozoa</taxon>
        <taxon>Nematoda</taxon>
        <taxon>Chromadorea</taxon>
        <taxon>Rhabditida</taxon>
        <taxon>Spirurina</taxon>
        <taxon>Spiruromorpha</taxon>
        <taxon>Filarioidea</taxon>
        <taxon>Onchocercidae</taxon>
        <taxon>Elaeophora</taxon>
    </lineage>
</organism>
<evidence type="ECO:0000256" key="1">
    <source>
        <dbReference type="SAM" id="Phobius"/>
    </source>
</evidence>
<dbReference type="Proteomes" id="UP000050640">
    <property type="component" value="Unplaced"/>
</dbReference>
<keyword evidence="1" id="KW-1133">Transmembrane helix</keyword>
<keyword evidence="1" id="KW-0472">Membrane</keyword>
<name>A0A0R3S4Z7_9BILA</name>
<dbReference type="WBParaSite" id="EEL_0000986601-mRNA-1">
    <property type="protein sequence ID" value="EEL_0000986601-mRNA-1"/>
    <property type="gene ID" value="EEL_0000986601"/>
</dbReference>
<dbReference type="AlphaFoldDB" id="A0A0R3S4Z7"/>
<evidence type="ECO:0000313" key="3">
    <source>
        <dbReference type="WBParaSite" id="EEL_0000986601-mRNA-1"/>
    </source>
</evidence>
<feature type="transmembrane region" description="Helical" evidence="1">
    <location>
        <begin position="38"/>
        <end position="59"/>
    </location>
</feature>
<protein>
    <submittedName>
        <fullName evidence="3">COMM domain-containing protein</fullName>
    </submittedName>
</protein>
<proteinExistence type="predicted"/>
<keyword evidence="1" id="KW-0812">Transmembrane</keyword>
<sequence length="144" mass="16592">MRINSLQNTTKLVETLESELLTLLKKGNLNYLLDKRSAAILILNITLFDFKGILFLCAIMQGVYNFRLINNSFYTNFNDIFSLRLSVNVAGSDKSNTRSKVFVNIEFRTRNQNGEIKLRNIQISASELVTFLQQLCKIQEESFQ</sequence>
<reference evidence="3" key="1">
    <citation type="submission" date="2017-02" db="UniProtKB">
        <authorList>
            <consortium name="WormBaseParasite"/>
        </authorList>
    </citation>
    <scope>IDENTIFICATION</scope>
</reference>
<keyword evidence="2" id="KW-1185">Reference proteome</keyword>
<evidence type="ECO:0000313" key="2">
    <source>
        <dbReference type="Proteomes" id="UP000050640"/>
    </source>
</evidence>
<accession>A0A0R3S4Z7</accession>